<keyword evidence="1" id="KW-1185">Reference proteome</keyword>
<protein>
    <submittedName>
        <fullName evidence="2">Uncharacterized protein LOC136080583</fullName>
    </submittedName>
</protein>
<reference evidence="2" key="1">
    <citation type="submission" date="2025-08" db="UniProtKB">
        <authorList>
            <consortium name="RefSeq"/>
        </authorList>
    </citation>
    <scope>IDENTIFICATION</scope>
</reference>
<dbReference type="Proteomes" id="UP001652625">
    <property type="component" value="Chromosome 05"/>
</dbReference>
<evidence type="ECO:0000313" key="2">
    <source>
        <dbReference type="RefSeq" id="XP_065653477.1"/>
    </source>
</evidence>
<dbReference type="RefSeq" id="XP_065653477.1">
    <property type="nucleotide sequence ID" value="XM_065797405.1"/>
</dbReference>
<gene>
    <name evidence="2" type="primary">LOC136080583</name>
</gene>
<dbReference type="GeneID" id="136080583"/>
<accession>A0ABM4BW74</accession>
<evidence type="ECO:0000313" key="1">
    <source>
        <dbReference type="Proteomes" id="UP001652625"/>
    </source>
</evidence>
<name>A0ABM4BW74_HYDVU</name>
<sequence length="153" mass="17173">MGRPPLNFDEAIERTKRRKTEEMRSTFSSSELAFASQMSLRASGACNAGVTVKDLPSTIQHRVANYIESLKLSQISQTSELCAETALSILMEAKLSKHQYCIIRSAAIANSSSFSPSYEKLKEAKKMCYPEYITKRRSKTAIFIKSHLIKSQL</sequence>
<proteinExistence type="predicted"/>
<organism evidence="1 2">
    <name type="scientific">Hydra vulgaris</name>
    <name type="common">Hydra</name>
    <name type="synonym">Hydra attenuata</name>
    <dbReference type="NCBI Taxonomy" id="6087"/>
    <lineage>
        <taxon>Eukaryota</taxon>
        <taxon>Metazoa</taxon>
        <taxon>Cnidaria</taxon>
        <taxon>Hydrozoa</taxon>
        <taxon>Hydroidolina</taxon>
        <taxon>Anthoathecata</taxon>
        <taxon>Aplanulata</taxon>
        <taxon>Hydridae</taxon>
        <taxon>Hydra</taxon>
    </lineage>
</organism>